<accession>A0A2A2L4G8</accession>
<dbReference type="PANTHER" id="PTHR10543:SF129">
    <property type="entry name" value="CAROTENOID OXYGENASE"/>
    <property type="match status" value="1"/>
</dbReference>
<dbReference type="EMBL" id="LIAE01007195">
    <property type="protein sequence ID" value="PAV81166.1"/>
    <property type="molecule type" value="Genomic_DNA"/>
</dbReference>
<dbReference type="AlphaFoldDB" id="A0A2A2L4G8"/>
<name>A0A2A2L4G8_9BILA</name>
<comment type="similarity">
    <text evidence="1">Belongs to the carotenoid oxygenase family.</text>
</comment>
<proteinExistence type="inferred from homology"/>
<feature type="region of interest" description="Disordered" evidence="5">
    <location>
        <begin position="717"/>
        <end position="791"/>
    </location>
</feature>
<organism evidence="6 7">
    <name type="scientific">Diploscapter pachys</name>
    <dbReference type="NCBI Taxonomy" id="2018661"/>
    <lineage>
        <taxon>Eukaryota</taxon>
        <taxon>Metazoa</taxon>
        <taxon>Ecdysozoa</taxon>
        <taxon>Nematoda</taxon>
        <taxon>Chromadorea</taxon>
        <taxon>Rhabditida</taxon>
        <taxon>Rhabditina</taxon>
        <taxon>Rhabditomorpha</taxon>
        <taxon>Rhabditoidea</taxon>
        <taxon>Rhabditidae</taxon>
        <taxon>Diploscapter</taxon>
    </lineage>
</organism>
<dbReference type="Proteomes" id="UP000218231">
    <property type="component" value="Unassembled WGS sequence"/>
</dbReference>
<evidence type="ECO:0000313" key="6">
    <source>
        <dbReference type="EMBL" id="PAV81166.1"/>
    </source>
</evidence>
<dbReference type="STRING" id="2018661.A0A2A2L4G8"/>
<comment type="cofactor">
    <cofactor evidence="4">
        <name>Fe(2+)</name>
        <dbReference type="ChEBI" id="CHEBI:29033"/>
    </cofactor>
    <text evidence="4">Binds 1 Fe(2+) ion per subunit.</text>
</comment>
<gene>
    <name evidence="6" type="ORF">WR25_14541</name>
</gene>
<feature type="binding site" evidence="4">
    <location>
        <position position="668"/>
    </location>
    <ligand>
        <name>Fe cation</name>
        <dbReference type="ChEBI" id="CHEBI:24875"/>
        <note>catalytic</note>
    </ligand>
</feature>
<evidence type="ECO:0000313" key="7">
    <source>
        <dbReference type="Proteomes" id="UP000218231"/>
    </source>
</evidence>
<dbReference type="Pfam" id="PF03055">
    <property type="entry name" value="RPE65"/>
    <property type="match status" value="1"/>
</dbReference>
<feature type="compositionally biased region" description="Low complexity" evidence="5">
    <location>
        <begin position="733"/>
        <end position="783"/>
    </location>
</feature>
<dbReference type="InterPro" id="IPR004294">
    <property type="entry name" value="Carotenoid_Oase"/>
</dbReference>
<evidence type="ECO:0000256" key="5">
    <source>
        <dbReference type="SAM" id="MobiDB-lite"/>
    </source>
</evidence>
<dbReference type="OrthoDB" id="1069523at2759"/>
<dbReference type="GO" id="GO:0042574">
    <property type="term" value="P:retinal metabolic process"/>
    <property type="evidence" value="ECO:0007669"/>
    <property type="project" value="TreeGrafter"/>
</dbReference>
<evidence type="ECO:0000256" key="3">
    <source>
        <dbReference type="ARBA" id="ARBA00023004"/>
    </source>
</evidence>
<dbReference type="GO" id="GO:0003834">
    <property type="term" value="F:beta-carotene 15,15'-dioxygenase activity"/>
    <property type="evidence" value="ECO:0007669"/>
    <property type="project" value="TreeGrafter"/>
</dbReference>
<protein>
    <submittedName>
        <fullName evidence="6">Uncharacterized protein</fullName>
    </submittedName>
</protein>
<feature type="binding site" evidence="4">
    <location>
        <position position="407"/>
    </location>
    <ligand>
        <name>Fe cation</name>
        <dbReference type="ChEBI" id="CHEBI:24875"/>
        <note>catalytic</note>
    </ligand>
</feature>
<evidence type="ECO:0000256" key="2">
    <source>
        <dbReference type="ARBA" id="ARBA00022723"/>
    </source>
</evidence>
<feature type="region of interest" description="Disordered" evidence="5">
    <location>
        <begin position="949"/>
        <end position="983"/>
    </location>
</feature>
<keyword evidence="2 4" id="KW-0479">Metal-binding</keyword>
<reference evidence="6 7" key="1">
    <citation type="journal article" date="2017" name="Curr. Biol.">
        <title>Genome architecture and evolution of a unichromosomal asexual nematode.</title>
        <authorList>
            <person name="Fradin H."/>
            <person name="Zegar C."/>
            <person name="Gutwein M."/>
            <person name="Lucas J."/>
            <person name="Kovtun M."/>
            <person name="Corcoran D."/>
            <person name="Baugh L.R."/>
            <person name="Kiontke K."/>
            <person name="Gunsalus K."/>
            <person name="Fitch D.H."/>
            <person name="Piano F."/>
        </authorList>
    </citation>
    <scope>NUCLEOTIDE SEQUENCE [LARGE SCALE GENOMIC DNA]</scope>
    <source>
        <strain evidence="6">PF1309</strain>
    </source>
</reference>
<comment type="caution">
    <text evidence="6">The sequence shown here is derived from an EMBL/GenBank/DDBJ whole genome shotgun (WGS) entry which is preliminary data.</text>
</comment>
<keyword evidence="3 4" id="KW-0408">Iron</keyword>
<evidence type="ECO:0000256" key="1">
    <source>
        <dbReference type="ARBA" id="ARBA00006787"/>
    </source>
</evidence>
<dbReference type="GO" id="GO:0016121">
    <property type="term" value="P:carotene catabolic process"/>
    <property type="evidence" value="ECO:0007669"/>
    <property type="project" value="TreeGrafter"/>
</dbReference>
<sequence length="983" mass="112478">MILGLFALAAVTLAELGDDDQLEMMQFEENQMTDPESLENIDKRSPMDRSSMVRFGKRGPMQRSSMVRFGKRSPMDRSSMVSYQKEDFNDTFIEKRGTLLRRKEERSRHNPVGAERRKRFFFSPIKLRDQKSMLNRLIDRLLAISWLLVLSTWAQNFEKSHLGFPEAWDGDKYRELYCPSKNVPKWLDGYFLCQLSASYGNLSAPPGQKISHMIDAIGAVVFSAQYYPARPYKIWEFYDRNMSKASVPWAGWSDYNITAMSKWEQVPSNPDSARFHPNLDFWQVGNRIIAGTEAPYWVGYEFDVRTLQKFKLFPFTEENDIFSRPRPSMIPISMAIHERNDHDGTIWGSFSAMNFEEQRFYQGIFTVDRNGVRRVVGLYDYGVWDTNACGPNDEYIGDKTLLPGYIHSITSTENYVILPITSLLINPCKFKEPPMTNIRSAIQKGGLWGMDFYDMVPMRFLIFDKRTREFTTGKPLEVFPSMFVTHQLNAFENPDGMIFADMVVYDSHDPYVKYFYTDFLTSQLYPSTARVLRFTLDSKQQRVMYNYLIPQETIAADFPQINHQYEQKPYQWAYIVEHPFAAENKIIKINVDDPAGTRNKEFQSDPQLVLHEPWFVPKPDASKEDDGVLLIRSLDTQENKGVLLIVDAETMIEIGRAYVPISIPFGFHNRYFSKKDLGLPEGFQMNQVMSQFRPADKKGQGGFATLPLRKYTVVPPNGLPISTHGMTKPTTATAEISTEEGISSESTTSSTTTAATTTTTTTTTAAPSTIASTTTTTKSTTTAKSEKPDTVTTQKWIPISSTPISTTQSTTRLTTTPKIPRWWPLASTEIPWWQKVENGNQHTLPPLFPISANIPTSTLKVIAASKSGMKPDESQNRVIVPVPSTPSNIDELYEQTINALCSWLPRVFTSISPEMCKMQGKRAAKWMAPIASSYAERFRMSRMNRRNHVQNVNVHASLKPSRYDPNEETTEDRDEVHQRRKRY</sequence>
<evidence type="ECO:0000256" key="4">
    <source>
        <dbReference type="PIRSR" id="PIRSR604294-1"/>
    </source>
</evidence>
<keyword evidence="7" id="KW-1185">Reference proteome</keyword>
<dbReference type="GO" id="GO:0010436">
    <property type="term" value="F:carotenoid dioxygenase activity"/>
    <property type="evidence" value="ECO:0007669"/>
    <property type="project" value="TreeGrafter"/>
</dbReference>
<feature type="binding site" evidence="4">
    <location>
        <position position="486"/>
    </location>
    <ligand>
        <name>Fe cation</name>
        <dbReference type="ChEBI" id="CHEBI:24875"/>
        <note>catalytic</note>
    </ligand>
</feature>
<dbReference type="PANTHER" id="PTHR10543">
    <property type="entry name" value="BETA-CAROTENE DIOXYGENASE"/>
    <property type="match status" value="1"/>
</dbReference>
<dbReference type="GO" id="GO:0046872">
    <property type="term" value="F:metal ion binding"/>
    <property type="evidence" value="ECO:0007669"/>
    <property type="project" value="UniProtKB-KW"/>
</dbReference>